<dbReference type="GO" id="GO:0004518">
    <property type="term" value="F:nuclease activity"/>
    <property type="evidence" value="ECO:0007669"/>
    <property type="project" value="UniProtKB-KW"/>
</dbReference>
<evidence type="ECO:0000313" key="7">
    <source>
        <dbReference type="Proteomes" id="UP000825072"/>
    </source>
</evidence>
<keyword evidence="2" id="KW-0479">Metal-binding</keyword>
<evidence type="ECO:0000313" key="6">
    <source>
        <dbReference type="EMBL" id="BCY26051.1"/>
    </source>
</evidence>
<evidence type="ECO:0000259" key="5">
    <source>
        <dbReference type="Pfam" id="PF01850"/>
    </source>
</evidence>
<proteinExistence type="predicted"/>
<organism evidence="6 7">
    <name type="scientific">Cutibacterium modestum</name>
    <dbReference type="NCBI Taxonomy" id="2559073"/>
    <lineage>
        <taxon>Bacteria</taxon>
        <taxon>Bacillati</taxon>
        <taxon>Actinomycetota</taxon>
        <taxon>Actinomycetes</taxon>
        <taxon>Propionibacteriales</taxon>
        <taxon>Propionibacteriaceae</taxon>
        <taxon>Cutibacterium</taxon>
    </lineage>
</organism>
<dbReference type="GO" id="GO:0016787">
    <property type="term" value="F:hydrolase activity"/>
    <property type="evidence" value="ECO:0007669"/>
    <property type="project" value="UniProtKB-KW"/>
</dbReference>
<keyword evidence="4" id="KW-0460">Magnesium</keyword>
<dbReference type="RefSeq" id="WP_002527892.1">
    <property type="nucleotide sequence ID" value="NZ_AP024747.1"/>
</dbReference>
<gene>
    <name evidence="6" type="ORF">KB1_20410</name>
</gene>
<dbReference type="SUPFAM" id="SSF88723">
    <property type="entry name" value="PIN domain-like"/>
    <property type="match status" value="1"/>
</dbReference>
<dbReference type="InterPro" id="IPR029060">
    <property type="entry name" value="PIN-like_dom_sf"/>
</dbReference>
<dbReference type="GO" id="GO:0046872">
    <property type="term" value="F:metal ion binding"/>
    <property type="evidence" value="ECO:0007669"/>
    <property type="project" value="UniProtKB-KW"/>
</dbReference>
<keyword evidence="1" id="KW-0540">Nuclease</keyword>
<dbReference type="Pfam" id="PF01850">
    <property type="entry name" value="PIN"/>
    <property type="match status" value="1"/>
</dbReference>
<protein>
    <recommendedName>
        <fullName evidence="5">PIN domain-containing protein</fullName>
    </recommendedName>
</protein>
<name>A0AAD1KRL7_9ACTN</name>
<dbReference type="EMBL" id="AP024747">
    <property type="protein sequence ID" value="BCY26051.1"/>
    <property type="molecule type" value="Genomic_DNA"/>
</dbReference>
<evidence type="ECO:0000256" key="1">
    <source>
        <dbReference type="ARBA" id="ARBA00022722"/>
    </source>
</evidence>
<dbReference type="AlphaFoldDB" id="A0AAD1KRL7"/>
<evidence type="ECO:0000256" key="2">
    <source>
        <dbReference type="ARBA" id="ARBA00022723"/>
    </source>
</evidence>
<reference evidence="6" key="1">
    <citation type="submission" date="2021-06" db="EMBL/GenBank/DDBJ databases">
        <title>Genome sequence of Cutibacterium modestum strain KB17-24694.</title>
        <authorList>
            <person name="Dekio I."/>
            <person name="Asahina A."/>
            <person name="Nishida M."/>
        </authorList>
    </citation>
    <scope>NUCLEOTIDE SEQUENCE</scope>
    <source>
        <strain evidence="6">KB17-24694</strain>
    </source>
</reference>
<dbReference type="Proteomes" id="UP000825072">
    <property type="component" value="Chromosome 1"/>
</dbReference>
<dbReference type="GeneID" id="92881993"/>
<evidence type="ECO:0000256" key="3">
    <source>
        <dbReference type="ARBA" id="ARBA00022801"/>
    </source>
</evidence>
<dbReference type="Gene3D" id="3.40.50.1010">
    <property type="entry name" value="5'-nuclease"/>
    <property type="match status" value="1"/>
</dbReference>
<dbReference type="InterPro" id="IPR002716">
    <property type="entry name" value="PIN_dom"/>
</dbReference>
<accession>A0AAD1KRL7</accession>
<keyword evidence="3" id="KW-0378">Hydrolase</keyword>
<sequence length="71" mass="7550">MISSLLTKVSLYLIEPAQLTHAGLLPGQNLRSLDALHLATAIDLGVDALVTYDQRLQSTAHEIGMPVVAPS</sequence>
<evidence type="ECO:0000256" key="4">
    <source>
        <dbReference type="ARBA" id="ARBA00022842"/>
    </source>
</evidence>
<feature type="domain" description="PIN" evidence="5">
    <location>
        <begin position="8"/>
        <end position="61"/>
    </location>
</feature>